<sequence>MAKPWEKKKQQEDEEEGGTLAIFVFDYGYDHFLDLSLSSGAIAYCRICHEAEFESSRVLESPCACSGTSKFAHRDCIQRWCDEKGNTTCEICLQSYEPDYAAAAPLVCKKPQLFDARSTTFGDSLQVPRSDTPGGAARGFPVDEDEDYECAASADRAVSYCRSFALTFTVFLLLRHAIDVLSGKPEEYPFTLLTVLVLRMSGIIIPMFVVFWTITAVQNRMRRRSFRVVAVEGLHAEEEEEEEEDDYRQHQHIV</sequence>
<proteinExistence type="predicted"/>
<keyword evidence="2" id="KW-1185">Reference proteome</keyword>
<evidence type="ECO:0000313" key="2">
    <source>
        <dbReference type="Proteomes" id="UP001057402"/>
    </source>
</evidence>
<reference evidence="2" key="1">
    <citation type="journal article" date="2023" name="Front. Plant Sci.">
        <title>Chromosomal-level genome assembly of Melastoma candidum provides insights into trichome evolution.</title>
        <authorList>
            <person name="Zhong Y."/>
            <person name="Wu W."/>
            <person name="Sun C."/>
            <person name="Zou P."/>
            <person name="Liu Y."/>
            <person name="Dai S."/>
            <person name="Zhou R."/>
        </authorList>
    </citation>
    <scope>NUCLEOTIDE SEQUENCE [LARGE SCALE GENOMIC DNA]</scope>
</reference>
<dbReference type="EMBL" id="CM042886">
    <property type="protein sequence ID" value="KAI4340259.1"/>
    <property type="molecule type" value="Genomic_DNA"/>
</dbReference>
<name>A0ACB9NUA7_9MYRT</name>
<protein>
    <submittedName>
        <fullName evidence="1">Uncharacterized protein</fullName>
    </submittedName>
</protein>
<organism evidence="1 2">
    <name type="scientific">Melastoma candidum</name>
    <dbReference type="NCBI Taxonomy" id="119954"/>
    <lineage>
        <taxon>Eukaryota</taxon>
        <taxon>Viridiplantae</taxon>
        <taxon>Streptophyta</taxon>
        <taxon>Embryophyta</taxon>
        <taxon>Tracheophyta</taxon>
        <taxon>Spermatophyta</taxon>
        <taxon>Magnoliopsida</taxon>
        <taxon>eudicotyledons</taxon>
        <taxon>Gunneridae</taxon>
        <taxon>Pentapetalae</taxon>
        <taxon>rosids</taxon>
        <taxon>malvids</taxon>
        <taxon>Myrtales</taxon>
        <taxon>Melastomataceae</taxon>
        <taxon>Melastomatoideae</taxon>
        <taxon>Melastomateae</taxon>
        <taxon>Melastoma</taxon>
    </lineage>
</organism>
<comment type="caution">
    <text evidence="1">The sequence shown here is derived from an EMBL/GenBank/DDBJ whole genome shotgun (WGS) entry which is preliminary data.</text>
</comment>
<gene>
    <name evidence="1" type="ORF">MLD38_025117</name>
</gene>
<accession>A0ACB9NUA7</accession>
<evidence type="ECO:0000313" key="1">
    <source>
        <dbReference type="EMBL" id="KAI4340259.1"/>
    </source>
</evidence>
<dbReference type="Proteomes" id="UP001057402">
    <property type="component" value="Chromosome 7"/>
</dbReference>